<dbReference type="EMBL" id="FZOH01000004">
    <property type="protein sequence ID" value="SNS43064.1"/>
    <property type="molecule type" value="Genomic_DNA"/>
</dbReference>
<dbReference type="RefSeq" id="WP_176449975.1">
    <property type="nucleotide sequence ID" value="NZ_FZOH01000004.1"/>
</dbReference>
<organism evidence="3 4">
    <name type="scientific">Geodermatophilus saharensis</name>
    <dbReference type="NCBI Taxonomy" id="1137994"/>
    <lineage>
        <taxon>Bacteria</taxon>
        <taxon>Bacillati</taxon>
        <taxon>Actinomycetota</taxon>
        <taxon>Actinomycetes</taxon>
        <taxon>Geodermatophilales</taxon>
        <taxon>Geodermatophilaceae</taxon>
        <taxon>Geodermatophilus</taxon>
    </lineage>
</organism>
<dbReference type="InterPro" id="IPR015797">
    <property type="entry name" value="NUDIX_hydrolase-like_dom_sf"/>
</dbReference>
<dbReference type="Gene3D" id="1.10.10.10">
    <property type="entry name" value="Winged helix-like DNA-binding domain superfamily/Winged helix DNA-binding domain"/>
    <property type="match status" value="1"/>
</dbReference>
<dbReference type="Pfam" id="PF00293">
    <property type="entry name" value="NUDIX"/>
    <property type="match status" value="1"/>
</dbReference>
<feature type="domain" description="Nudix hydrolase" evidence="2">
    <location>
        <begin position="30"/>
        <end position="128"/>
    </location>
</feature>
<reference evidence="4" key="1">
    <citation type="submission" date="2017-06" db="EMBL/GenBank/DDBJ databases">
        <authorList>
            <person name="Varghese N."/>
            <person name="Submissions S."/>
        </authorList>
    </citation>
    <scope>NUCLEOTIDE SEQUENCE [LARGE SCALE GENOMIC DNA]</scope>
    <source>
        <strain evidence="4">DSM 45423</strain>
    </source>
</reference>
<evidence type="ECO:0000259" key="2">
    <source>
        <dbReference type="Pfam" id="PF00293"/>
    </source>
</evidence>
<feature type="region of interest" description="Disordered" evidence="1">
    <location>
        <begin position="378"/>
        <end position="399"/>
    </location>
</feature>
<dbReference type="Gene3D" id="3.90.79.10">
    <property type="entry name" value="Nucleoside Triphosphate Pyrophosphohydrolase"/>
    <property type="match status" value="1"/>
</dbReference>
<dbReference type="PANTHER" id="PTHR43736">
    <property type="entry name" value="ADP-RIBOSE PYROPHOSPHATASE"/>
    <property type="match status" value="1"/>
</dbReference>
<dbReference type="AlphaFoldDB" id="A0A239EGQ1"/>
<name>A0A239EGQ1_9ACTN</name>
<evidence type="ECO:0000313" key="4">
    <source>
        <dbReference type="Proteomes" id="UP000198386"/>
    </source>
</evidence>
<dbReference type="SUPFAM" id="SSF55811">
    <property type="entry name" value="Nudix"/>
    <property type="match status" value="1"/>
</dbReference>
<dbReference type="Proteomes" id="UP000198386">
    <property type="component" value="Unassembled WGS sequence"/>
</dbReference>
<dbReference type="PANTHER" id="PTHR43736:SF4">
    <property type="entry name" value="SLR1690 PROTEIN"/>
    <property type="match status" value="1"/>
</dbReference>
<evidence type="ECO:0000313" key="3">
    <source>
        <dbReference type="EMBL" id="SNS43064.1"/>
    </source>
</evidence>
<keyword evidence="4" id="KW-1185">Reference proteome</keyword>
<dbReference type="InterPro" id="IPR036388">
    <property type="entry name" value="WH-like_DNA-bd_sf"/>
</dbReference>
<feature type="compositionally biased region" description="Gly residues" evidence="1">
    <location>
        <begin position="387"/>
        <end position="399"/>
    </location>
</feature>
<gene>
    <name evidence="3" type="ORF">SAMN04488107_2519</name>
</gene>
<proteinExistence type="predicted"/>
<sequence length="399" mass="44181">MVNRKRSGYRDSSGRTLQDYPRPSVAVDTAVLTVDRAQQRLEVLQHLREDDGEWALPGTFLHPGETLEAGVRRSLAAKAGLEEGALSGVHIEQLRVFDEPERDPRGWVLSVAHLAVVPRSRLEPVLSDGRLRLRPVDDVRGLTFVDHPAIVRVAVDHLRREYAVRPDPARLLGADFSIRELFDLHSAVAGPPRPGEQRPSIDTFRRYMTQGGFIEQAEGTTADRRDGLMGAPARLYRRSAAAAAETAVVGVRPTRPTRTPSRWLTPDTGRWAELLEQHRVRPALRTLLTKLAARTRLVVTDRPSYLTLHPAEDRPVAAYVHAHRISMVLDPADAQAFAEEDPAVRVEQVSARSWHVHVPDVALLEKATRRRTRAHLDRALARSAGGTAKGGPSGDGPRS</sequence>
<feature type="region of interest" description="Disordered" evidence="1">
    <location>
        <begin position="1"/>
        <end position="20"/>
    </location>
</feature>
<dbReference type="CDD" id="cd18873">
    <property type="entry name" value="NUDIX_NadM_like"/>
    <property type="match status" value="1"/>
</dbReference>
<accession>A0A239EGQ1</accession>
<dbReference type="InterPro" id="IPR000086">
    <property type="entry name" value="NUDIX_hydrolase_dom"/>
</dbReference>
<evidence type="ECO:0000256" key="1">
    <source>
        <dbReference type="SAM" id="MobiDB-lite"/>
    </source>
</evidence>
<protein>
    <submittedName>
        <fullName evidence="3">ADP-ribose pyrophosphatase YjhB, NUDIX family</fullName>
    </submittedName>
</protein>